<evidence type="ECO:0000313" key="1">
    <source>
        <dbReference type="EMBL" id="KAJ8667871.1"/>
    </source>
</evidence>
<name>A0ACC2NAY7_9HYME</name>
<comment type="caution">
    <text evidence="1">The sequence shown here is derived from an EMBL/GenBank/DDBJ whole genome shotgun (WGS) entry which is preliminary data.</text>
</comment>
<proteinExistence type="predicted"/>
<keyword evidence="2" id="KW-1185">Reference proteome</keyword>
<dbReference type="EMBL" id="CM056744">
    <property type="protein sequence ID" value="KAJ8667871.1"/>
    <property type="molecule type" value="Genomic_DNA"/>
</dbReference>
<dbReference type="Proteomes" id="UP001239111">
    <property type="component" value="Chromosome 4"/>
</dbReference>
<gene>
    <name evidence="1" type="ORF">QAD02_009534</name>
</gene>
<accession>A0ACC2NAY7</accession>
<reference evidence="1" key="1">
    <citation type="submission" date="2023-04" db="EMBL/GenBank/DDBJ databases">
        <title>A chromosome-level genome assembly of the parasitoid wasp Eretmocerus hayati.</title>
        <authorList>
            <person name="Zhong Y."/>
            <person name="Liu S."/>
            <person name="Liu Y."/>
        </authorList>
    </citation>
    <scope>NUCLEOTIDE SEQUENCE</scope>
    <source>
        <strain evidence="1">ZJU_SS_LIU_2023</strain>
    </source>
</reference>
<sequence>MNVCIVLCLILLVQCSVSQDLSDVEFVEVGNKGEVQPDEDDGRIVGGYPTTIDRHPYQVSLRYKGRHRCGGAIISDEWIITAAHCVKGVVDSYLKVKAGSTLVNGRGQVSRVRRVFIHDNYSSRSSDFDIAIIRLERRLLFNRRVSPINLPEPDDIFSSGDRVLVTGWGATESSGPSSDQLRAVEVPLVSSHQCQEQYTTRRITLRMICAGFIGKGGKDACQGDSGGPLVQGGKLVGIVSWGYGCAEPSYPGVYTRITALRSWISEITDL</sequence>
<protein>
    <submittedName>
        <fullName evidence="1">Uncharacterized protein</fullName>
    </submittedName>
</protein>
<evidence type="ECO:0000313" key="2">
    <source>
        <dbReference type="Proteomes" id="UP001239111"/>
    </source>
</evidence>
<organism evidence="1 2">
    <name type="scientific">Eretmocerus hayati</name>
    <dbReference type="NCBI Taxonomy" id="131215"/>
    <lineage>
        <taxon>Eukaryota</taxon>
        <taxon>Metazoa</taxon>
        <taxon>Ecdysozoa</taxon>
        <taxon>Arthropoda</taxon>
        <taxon>Hexapoda</taxon>
        <taxon>Insecta</taxon>
        <taxon>Pterygota</taxon>
        <taxon>Neoptera</taxon>
        <taxon>Endopterygota</taxon>
        <taxon>Hymenoptera</taxon>
        <taxon>Apocrita</taxon>
        <taxon>Proctotrupomorpha</taxon>
        <taxon>Chalcidoidea</taxon>
        <taxon>Aphelinidae</taxon>
        <taxon>Aphelininae</taxon>
        <taxon>Eretmocerus</taxon>
    </lineage>
</organism>